<name>A0A8E0MCV1_LACPA</name>
<sequence length="49" mass="5225">VKDAKDIGDHLTAANEQMATIAMANSNELLGQMVAAAAPKMKLQFTLHD</sequence>
<dbReference type="AlphaFoldDB" id="A0A8E0MCV1"/>
<gene>
    <name evidence="1" type="ORF">Lpp77_02362</name>
</gene>
<accession>A0A8E0MCV1</accession>
<feature type="non-terminal residue" evidence="1">
    <location>
        <position position="1"/>
    </location>
</feature>
<comment type="caution">
    <text evidence="1">The sequence shown here is derived from an EMBL/GenBank/DDBJ whole genome shotgun (WGS) entry which is preliminary data.</text>
</comment>
<reference evidence="1 2" key="1">
    <citation type="journal article" date="2013" name="PLoS ONE">
        <title>Lactobacillus paracasei comparative genomics: towards species pan-genome definition and exploitation of diversity.</title>
        <authorList>
            <person name="Smokvina T."/>
            <person name="Wels M."/>
            <person name="Polka J."/>
            <person name="Chervaux C."/>
            <person name="Brisse S."/>
            <person name="Boekhorst J."/>
            <person name="van Hylckama Vlieg J.E."/>
            <person name="Siezen R.J."/>
        </authorList>
    </citation>
    <scope>NUCLEOTIDE SEQUENCE [LARGE SCALE GENOMIC DNA]</scope>
    <source>
        <strain evidence="1 2">CNCM I-4270</strain>
    </source>
</reference>
<dbReference type="Proteomes" id="UP000014249">
    <property type="component" value="Unassembled WGS sequence"/>
</dbReference>
<evidence type="ECO:0000313" key="1">
    <source>
        <dbReference type="EMBL" id="EPC56439.1"/>
    </source>
</evidence>
<dbReference type="EMBL" id="ANJX01000077">
    <property type="protein sequence ID" value="EPC56439.1"/>
    <property type="molecule type" value="Genomic_DNA"/>
</dbReference>
<proteinExistence type="predicted"/>
<organism evidence="1 2">
    <name type="scientific">Lacticaseibacillus paracasei subsp. paracasei CNCM I-4270</name>
    <dbReference type="NCBI Taxonomy" id="1256202"/>
    <lineage>
        <taxon>Bacteria</taxon>
        <taxon>Bacillati</taxon>
        <taxon>Bacillota</taxon>
        <taxon>Bacilli</taxon>
        <taxon>Lactobacillales</taxon>
        <taxon>Lactobacillaceae</taxon>
        <taxon>Lacticaseibacillus</taxon>
    </lineage>
</organism>
<evidence type="ECO:0000313" key="2">
    <source>
        <dbReference type="Proteomes" id="UP000014249"/>
    </source>
</evidence>
<protein>
    <submittedName>
        <fullName evidence="1">Dipeptidase</fullName>
    </submittedName>
</protein>